<keyword evidence="5" id="KW-0012">Acyltransferase</keyword>
<evidence type="ECO:0000256" key="5">
    <source>
        <dbReference type="ARBA" id="ARBA00023315"/>
    </source>
</evidence>
<dbReference type="GO" id="GO:0000139">
    <property type="term" value="C:Golgi membrane"/>
    <property type="evidence" value="ECO:0007669"/>
    <property type="project" value="TreeGrafter"/>
</dbReference>
<evidence type="ECO:0000313" key="12">
    <source>
        <dbReference type="EMBL" id="CAJ0577765.1"/>
    </source>
</evidence>
<dbReference type="AlphaFoldDB" id="A0AA36D0G4"/>
<dbReference type="PANTHER" id="PTHR14744:SF15">
    <property type="entry name" value="N-ALPHA-ACETYLTRANSFERASE 60"/>
    <property type="match status" value="1"/>
</dbReference>
<keyword evidence="3" id="KW-0159">Chromosome partition</keyword>
<dbReference type="EC" id="2.3.1.48" evidence="1"/>
<sequence>MTKLLHFRTLEPDDFAQVQSIGSASIPIHYPADYWQYMCDPKSIYYSLGAFDHQNNLIGVCAVIADMKEVIATRHSELEERLLIDQFEKVSYVSTCFVRSDCRGLGIGYQLIQRQKDAMIDRGSQMLYLHVLCTNTSAIKLYEKCSFTQRCRFKDYYSSVTTRPGERQDAYLYFIELKRNGGIFYCCM</sequence>
<keyword evidence="4" id="KW-0156">Chromatin regulator</keyword>
<keyword evidence="2" id="KW-0808">Transferase</keyword>
<evidence type="ECO:0000256" key="7">
    <source>
        <dbReference type="ARBA" id="ARBA00026111"/>
    </source>
</evidence>
<dbReference type="InterPro" id="IPR000182">
    <property type="entry name" value="GNAT_dom"/>
</dbReference>
<evidence type="ECO:0000256" key="3">
    <source>
        <dbReference type="ARBA" id="ARBA00022829"/>
    </source>
</evidence>
<dbReference type="GO" id="GO:0007059">
    <property type="term" value="P:chromosome segregation"/>
    <property type="evidence" value="ECO:0007669"/>
    <property type="project" value="UniProtKB-KW"/>
</dbReference>
<dbReference type="InterPro" id="IPR016181">
    <property type="entry name" value="Acyl_CoA_acyltransferase"/>
</dbReference>
<dbReference type="Proteomes" id="UP001177023">
    <property type="component" value="Unassembled WGS sequence"/>
</dbReference>
<gene>
    <name evidence="12" type="ORF">MSPICULIGERA_LOCUS16032</name>
</gene>
<feature type="non-terminal residue" evidence="12">
    <location>
        <position position="188"/>
    </location>
</feature>
<dbReference type="EMBL" id="CATQJA010002651">
    <property type="protein sequence ID" value="CAJ0577765.1"/>
    <property type="molecule type" value="Genomic_DNA"/>
</dbReference>
<evidence type="ECO:0000313" key="13">
    <source>
        <dbReference type="Proteomes" id="UP001177023"/>
    </source>
</evidence>
<protein>
    <recommendedName>
        <fullName evidence="8">N-alpha-acetyltransferase 60</fullName>
        <ecNumber evidence="7">2.3.1.259</ecNumber>
        <ecNumber evidence="1">2.3.1.48</ecNumber>
    </recommendedName>
</protein>
<accession>A0AA36D0G4</accession>
<dbReference type="SUPFAM" id="SSF55729">
    <property type="entry name" value="Acyl-CoA N-acyltransferases (Nat)"/>
    <property type="match status" value="1"/>
</dbReference>
<evidence type="ECO:0000256" key="4">
    <source>
        <dbReference type="ARBA" id="ARBA00022853"/>
    </source>
</evidence>
<dbReference type="Pfam" id="PF00583">
    <property type="entry name" value="Acetyltransf_1"/>
    <property type="match status" value="1"/>
</dbReference>
<dbReference type="InterPro" id="IPR045141">
    <property type="entry name" value="NAA60-like"/>
</dbReference>
<dbReference type="CDD" id="cd04301">
    <property type="entry name" value="NAT_SF"/>
    <property type="match status" value="1"/>
</dbReference>
<dbReference type="GO" id="GO:0004402">
    <property type="term" value="F:histone acetyltransferase activity"/>
    <property type="evidence" value="ECO:0007669"/>
    <property type="project" value="TreeGrafter"/>
</dbReference>
<evidence type="ECO:0000256" key="10">
    <source>
        <dbReference type="ARBA" id="ARBA00048848"/>
    </source>
</evidence>
<evidence type="ECO:0000256" key="8">
    <source>
        <dbReference type="ARBA" id="ARBA00026144"/>
    </source>
</evidence>
<reference evidence="12" key="1">
    <citation type="submission" date="2023-06" db="EMBL/GenBank/DDBJ databases">
        <authorList>
            <person name="Delattre M."/>
        </authorList>
    </citation>
    <scope>NUCLEOTIDE SEQUENCE</scope>
    <source>
        <strain evidence="12">AF72</strain>
    </source>
</reference>
<evidence type="ECO:0000256" key="2">
    <source>
        <dbReference type="ARBA" id="ARBA00022679"/>
    </source>
</evidence>
<comment type="catalytic activity">
    <reaction evidence="9">
        <text>L-lysyl-[protein] + acetyl-CoA = N(6)-acetyl-L-lysyl-[protein] + CoA + H(+)</text>
        <dbReference type="Rhea" id="RHEA:45948"/>
        <dbReference type="Rhea" id="RHEA-COMP:9752"/>
        <dbReference type="Rhea" id="RHEA-COMP:10731"/>
        <dbReference type="ChEBI" id="CHEBI:15378"/>
        <dbReference type="ChEBI" id="CHEBI:29969"/>
        <dbReference type="ChEBI" id="CHEBI:57287"/>
        <dbReference type="ChEBI" id="CHEBI:57288"/>
        <dbReference type="ChEBI" id="CHEBI:61930"/>
        <dbReference type="EC" id="2.3.1.48"/>
    </reaction>
</comment>
<evidence type="ECO:0000256" key="9">
    <source>
        <dbReference type="ARBA" id="ARBA00048017"/>
    </source>
</evidence>
<name>A0AA36D0G4_9BILA</name>
<comment type="similarity">
    <text evidence="6">Belongs to the acetyltransferase family. NAA60 subfamily.</text>
</comment>
<organism evidence="12 13">
    <name type="scientific">Mesorhabditis spiculigera</name>
    <dbReference type="NCBI Taxonomy" id="96644"/>
    <lineage>
        <taxon>Eukaryota</taxon>
        <taxon>Metazoa</taxon>
        <taxon>Ecdysozoa</taxon>
        <taxon>Nematoda</taxon>
        <taxon>Chromadorea</taxon>
        <taxon>Rhabditida</taxon>
        <taxon>Rhabditina</taxon>
        <taxon>Rhabditomorpha</taxon>
        <taxon>Rhabditoidea</taxon>
        <taxon>Rhabditidae</taxon>
        <taxon>Mesorhabditinae</taxon>
        <taxon>Mesorhabditis</taxon>
    </lineage>
</organism>
<keyword evidence="13" id="KW-1185">Reference proteome</keyword>
<dbReference type="GO" id="GO:0120518">
    <property type="term" value="F:protein N-terminal-methionine acetyltransferase activity"/>
    <property type="evidence" value="ECO:0007669"/>
    <property type="project" value="UniProtKB-EC"/>
</dbReference>
<evidence type="ECO:0000256" key="6">
    <source>
        <dbReference type="ARBA" id="ARBA00025774"/>
    </source>
</evidence>
<comment type="catalytic activity">
    <reaction evidence="10">
        <text>N-terminal L-methionyl-[transmembrane protein] + acetyl-CoA = N-terminal N(alpha)-acetyl-L-methionyl-[transmembrane protein] + CoA + H(+)</text>
        <dbReference type="Rhea" id="RHEA:50604"/>
        <dbReference type="Rhea" id="RHEA-COMP:12745"/>
        <dbReference type="Rhea" id="RHEA-COMP:12746"/>
        <dbReference type="ChEBI" id="CHEBI:15378"/>
        <dbReference type="ChEBI" id="CHEBI:57287"/>
        <dbReference type="ChEBI" id="CHEBI:57288"/>
        <dbReference type="ChEBI" id="CHEBI:64731"/>
        <dbReference type="ChEBI" id="CHEBI:133414"/>
        <dbReference type="EC" id="2.3.1.259"/>
    </reaction>
</comment>
<dbReference type="Gene3D" id="3.40.630.30">
    <property type="match status" value="1"/>
</dbReference>
<evidence type="ECO:0000256" key="1">
    <source>
        <dbReference type="ARBA" id="ARBA00013184"/>
    </source>
</evidence>
<dbReference type="PANTHER" id="PTHR14744">
    <property type="entry name" value="N-ALPHA-ACETYLTRANSFERASE 60"/>
    <property type="match status" value="1"/>
</dbReference>
<proteinExistence type="inferred from homology"/>
<dbReference type="EC" id="2.3.1.259" evidence="7"/>
<comment type="caution">
    <text evidence="12">The sequence shown here is derived from an EMBL/GenBank/DDBJ whole genome shotgun (WGS) entry which is preliminary data.</text>
</comment>
<dbReference type="PROSITE" id="PS51186">
    <property type="entry name" value="GNAT"/>
    <property type="match status" value="1"/>
</dbReference>
<evidence type="ECO:0000259" key="11">
    <source>
        <dbReference type="PROSITE" id="PS51186"/>
    </source>
</evidence>
<feature type="domain" description="N-acetyltransferase" evidence="11">
    <location>
        <begin position="5"/>
        <end position="178"/>
    </location>
</feature>